<dbReference type="GO" id="GO:0008610">
    <property type="term" value="P:lipid biosynthetic process"/>
    <property type="evidence" value="ECO:0007669"/>
    <property type="project" value="InterPro"/>
</dbReference>
<reference evidence="8" key="1">
    <citation type="submission" date="2020-06" db="EMBL/GenBank/DDBJ databases">
        <authorList>
            <consortium name="Plant Systems Biology data submission"/>
        </authorList>
    </citation>
    <scope>NUCLEOTIDE SEQUENCE</scope>
    <source>
        <strain evidence="8">D6</strain>
    </source>
</reference>
<name>A0A9N8DU37_9STRA</name>
<comment type="caution">
    <text evidence="8">The sequence shown here is derived from an EMBL/GenBank/DDBJ whole genome shotgun (WGS) entry which is preliminary data.</text>
</comment>
<evidence type="ECO:0000256" key="1">
    <source>
        <dbReference type="ARBA" id="ARBA00004370"/>
    </source>
</evidence>
<dbReference type="Pfam" id="PF04116">
    <property type="entry name" value="FA_hydroxylase"/>
    <property type="match status" value="1"/>
</dbReference>
<accession>A0A9N8DU37</accession>
<dbReference type="EMBL" id="CAICTM010000249">
    <property type="protein sequence ID" value="CAB9505984.1"/>
    <property type="molecule type" value="Genomic_DNA"/>
</dbReference>
<dbReference type="InterPro" id="IPR050307">
    <property type="entry name" value="Sterol_Desaturase_Related"/>
</dbReference>
<dbReference type="OrthoDB" id="408954at2759"/>
<feature type="compositionally biased region" description="Low complexity" evidence="5">
    <location>
        <begin position="1"/>
        <end position="10"/>
    </location>
</feature>
<evidence type="ECO:0000259" key="7">
    <source>
        <dbReference type="Pfam" id="PF04116"/>
    </source>
</evidence>
<dbReference type="GO" id="GO:0016020">
    <property type="term" value="C:membrane"/>
    <property type="evidence" value="ECO:0007669"/>
    <property type="project" value="UniProtKB-SubCell"/>
</dbReference>
<dbReference type="InterPro" id="IPR006694">
    <property type="entry name" value="Fatty_acid_hydroxylase"/>
</dbReference>
<keyword evidence="9" id="KW-1185">Reference proteome</keyword>
<dbReference type="AlphaFoldDB" id="A0A9N8DU37"/>
<organism evidence="8 9">
    <name type="scientific">Seminavis robusta</name>
    <dbReference type="NCBI Taxonomy" id="568900"/>
    <lineage>
        <taxon>Eukaryota</taxon>
        <taxon>Sar</taxon>
        <taxon>Stramenopiles</taxon>
        <taxon>Ochrophyta</taxon>
        <taxon>Bacillariophyta</taxon>
        <taxon>Bacillariophyceae</taxon>
        <taxon>Bacillariophycidae</taxon>
        <taxon>Naviculales</taxon>
        <taxon>Naviculaceae</taxon>
        <taxon>Seminavis</taxon>
    </lineage>
</organism>
<keyword evidence="4 6" id="KW-0472">Membrane</keyword>
<keyword evidence="3 6" id="KW-1133">Transmembrane helix</keyword>
<evidence type="ECO:0000256" key="3">
    <source>
        <dbReference type="ARBA" id="ARBA00022989"/>
    </source>
</evidence>
<proteinExistence type="predicted"/>
<feature type="domain" description="Fatty acid hydroxylase" evidence="7">
    <location>
        <begin position="165"/>
        <end position="302"/>
    </location>
</feature>
<dbReference type="GO" id="GO:0005506">
    <property type="term" value="F:iron ion binding"/>
    <property type="evidence" value="ECO:0007669"/>
    <property type="project" value="InterPro"/>
</dbReference>
<protein>
    <submittedName>
        <fullName evidence="8">C-5 sterol desaturase</fullName>
    </submittedName>
</protein>
<feature type="region of interest" description="Disordered" evidence="5">
    <location>
        <begin position="1"/>
        <end position="23"/>
    </location>
</feature>
<dbReference type="PANTHER" id="PTHR11863">
    <property type="entry name" value="STEROL DESATURASE"/>
    <property type="match status" value="1"/>
</dbReference>
<evidence type="ECO:0000256" key="5">
    <source>
        <dbReference type="SAM" id="MobiDB-lite"/>
    </source>
</evidence>
<dbReference type="GO" id="GO:0016491">
    <property type="term" value="F:oxidoreductase activity"/>
    <property type="evidence" value="ECO:0007669"/>
    <property type="project" value="InterPro"/>
</dbReference>
<feature type="transmembrane region" description="Helical" evidence="6">
    <location>
        <begin position="155"/>
        <end position="175"/>
    </location>
</feature>
<evidence type="ECO:0000313" key="8">
    <source>
        <dbReference type="EMBL" id="CAB9505984.1"/>
    </source>
</evidence>
<gene>
    <name evidence="8" type="ORF">SEMRO_250_G098910.1</name>
</gene>
<evidence type="ECO:0000256" key="6">
    <source>
        <dbReference type="SAM" id="Phobius"/>
    </source>
</evidence>
<evidence type="ECO:0000256" key="2">
    <source>
        <dbReference type="ARBA" id="ARBA00022692"/>
    </source>
</evidence>
<feature type="transmembrane region" description="Helical" evidence="6">
    <location>
        <begin position="34"/>
        <end position="52"/>
    </location>
</feature>
<comment type="subcellular location">
    <subcellularLocation>
        <location evidence="1">Membrane</location>
    </subcellularLocation>
</comment>
<dbReference type="Proteomes" id="UP001153069">
    <property type="component" value="Unassembled WGS sequence"/>
</dbReference>
<sequence>MSETTTTTGTANGASNPDAPKRLSLRNRQEEQRIQSIILDSLTTIAVAYGLYNYPGYFNPWGLSLFQWLCGVVGIRSAVFFYDNMVLMLLVEFVWGGETNLLPTRTTGKPVRYVSLDTKSIIFLVINAFHEWLFVSRLVHYLWHSPDVPLRWQELGTLNSLGSLAVMFVVIDLIYSPCHHILHLPWLYPLIHKHHHRQHFPCRGYWDAGNEHLIEHIIGVLAAWGAILAATHGPTGAHGITIFLFFNIHAALAMLNHSPYNVEFDIIPGIMTYKVANHEMHHRKFTVNYAQYNLMYDHLMGTYAPYEGPTSAAEVEKKKES</sequence>
<evidence type="ECO:0000313" key="9">
    <source>
        <dbReference type="Proteomes" id="UP001153069"/>
    </source>
</evidence>
<evidence type="ECO:0000256" key="4">
    <source>
        <dbReference type="ARBA" id="ARBA00023136"/>
    </source>
</evidence>
<keyword evidence="2 6" id="KW-0812">Transmembrane</keyword>